<dbReference type="Proteomes" id="UP000027195">
    <property type="component" value="Unassembled WGS sequence"/>
</dbReference>
<evidence type="ECO:0000313" key="1">
    <source>
        <dbReference type="EMBL" id="KDQ09354.1"/>
    </source>
</evidence>
<feature type="non-terminal residue" evidence="1">
    <location>
        <position position="1"/>
    </location>
</feature>
<organism evidence="1 2">
    <name type="scientific">Botryobasidium botryosum (strain FD-172 SS1)</name>
    <dbReference type="NCBI Taxonomy" id="930990"/>
    <lineage>
        <taxon>Eukaryota</taxon>
        <taxon>Fungi</taxon>
        <taxon>Dikarya</taxon>
        <taxon>Basidiomycota</taxon>
        <taxon>Agaricomycotina</taxon>
        <taxon>Agaricomycetes</taxon>
        <taxon>Cantharellales</taxon>
        <taxon>Botryobasidiaceae</taxon>
        <taxon>Botryobasidium</taxon>
    </lineage>
</organism>
<sequence length="58" mass="6542">YFLTQIPHPMQSISDKNAILSVDLTSIQSFPVKKTPQTFLHSCAHRFGRHLFASTIAI</sequence>
<accession>A0A067M1E7</accession>
<protein>
    <submittedName>
        <fullName evidence="1">Uncharacterized protein</fullName>
    </submittedName>
</protein>
<keyword evidence="2" id="KW-1185">Reference proteome</keyword>
<dbReference type="EMBL" id="KL198079">
    <property type="protein sequence ID" value="KDQ09354.1"/>
    <property type="molecule type" value="Genomic_DNA"/>
</dbReference>
<gene>
    <name evidence="1" type="ORF">BOTBODRAFT_78935</name>
</gene>
<feature type="non-terminal residue" evidence="1">
    <location>
        <position position="58"/>
    </location>
</feature>
<dbReference type="HOGENOM" id="CLU_194195_0_0_1"/>
<evidence type="ECO:0000313" key="2">
    <source>
        <dbReference type="Proteomes" id="UP000027195"/>
    </source>
</evidence>
<reference evidence="2" key="1">
    <citation type="journal article" date="2014" name="Proc. Natl. Acad. Sci. U.S.A.">
        <title>Extensive sampling of basidiomycete genomes demonstrates inadequacy of the white-rot/brown-rot paradigm for wood decay fungi.</title>
        <authorList>
            <person name="Riley R."/>
            <person name="Salamov A.A."/>
            <person name="Brown D.W."/>
            <person name="Nagy L.G."/>
            <person name="Floudas D."/>
            <person name="Held B.W."/>
            <person name="Levasseur A."/>
            <person name="Lombard V."/>
            <person name="Morin E."/>
            <person name="Otillar R."/>
            <person name="Lindquist E.A."/>
            <person name="Sun H."/>
            <person name="LaButti K.M."/>
            <person name="Schmutz J."/>
            <person name="Jabbour D."/>
            <person name="Luo H."/>
            <person name="Baker S.E."/>
            <person name="Pisabarro A.G."/>
            <person name="Walton J.D."/>
            <person name="Blanchette R.A."/>
            <person name="Henrissat B."/>
            <person name="Martin F."/>
            <person name="Cullen D."/>
            <person name="Hibbett D.S."/>
            <person name="Grigoriev I.V."/>
        </authorList>
    </citation>
    <scope>NUCLEOTIDE SEQUENCE [LARGE SCALE GENOMIC DNA]</scope>
    <source>
        <strain evidence="2">FD-172 SS1</strain>
    </source>
</reference>
<dbReference type="InParanoid" id="A0A067M1E7"/>
<dbReference type="OrthoDB" id="7392499at2759"/>
<proteinExistence type="predicted"/>
<dbReference type="AlphaFoldDB" id="A0A067M1E7"/>
<name>A0A067M1E7_BOTB1</name>